<feature type="transmembrane region" description="Helical" evidence="5">
    <location>
        <begin position="53"/>
        <end position="73"/>
    </location>
</feature>
<feature type="transmembrane region" description="Helical" evidence="5">
    <location>
        <begin position="7"/>
        <end position="26"/>
    </location>
</feature>
<comment type="subcellular location">
    <subcellularLocation>
        <location evidence="5">Cell membrane</location>
        <topology evidence="5">Multi-pass membrane protein</topology>
    </subcellularLocation>
</comment>
<evidence type="ECO:0000313" key="6">
    <source>
        <dbReference type="EMBL" id="AGL01436.1"/>
    </source>
</evidence>
<evidence type="ECO:0000256" key="4">
    <source>
        <dbReference type="ARBA" id="ARBA00023136"/>
    </source>
</evidence>
<keyword evidence="1 5" id="KW-1003">Cell membrane</keyword>
<accession>R4KP76</accession>
<dbReference type="eggNOG" id="COG1615">
    <property type="taxonomic scope" value="Bacteria"/>
</dbReference>
<evidence type="ECO:0000256" key="2">
    <source>
        <dbReference type="ARBA" id="ARBA00022692"/>
    </source>
</evidence>
<evidence type="ECO:0000256" key="5">
    <source>
        <dbReference type="HAMAP-Rule" id="MF_01600"/>
    </source>
</evidence>
<keyword evidence="3 5" id="KW-1133">Transmembrane helix</keyword>
<organism evidence="6 7">
    <name type="scientific">Desulfoscipio gibsoniae DSM 7213</name>
    <dbReference type="NCBI Taxonomy" id="767817"/>
    <lineage>
        <taxon>Bacteria</taxon>
        <taxon>Bacillati</taxon>
        <taxon>Bacillota</taxon>
        <taxon>Clostridia</taxon>
        <taxon>Eubacteriales</taxon>
        <taxon>Desulfallaceae</taxon>
        <taxon>Desulfoscipio</taxon>
    </lineage>
</organism>
<dbReference type="HOGENOM" id="CLU_007733_0_0_9"/>
<proteinExistence type="inferred from homology"/>
<dbReference type="KEGG" id="dgi:Desgi_1992"/>
<dbReference type="GO" id="GO:0005576">
    <property type="term" value="C:extracellular region"/>
    <property type="evidence" value="ECO:0007669"/>
    <property type="project" value="TreeGrafter"/>
</dbReference>
<dbReference type="OrthoDB" id="9763654at2"/>
<comment type="similarity">
    <text evidence="5">Belongs to the UPF0182 family.</text>
</comment>
<feature type="transmembrane region" description="Helical" evidence="5">
    <location>
        <begin position="282"/>
        <end position="301"/>
    </location>
</feature>
<dbReference type="HAMAP" id="MF_01600">
    <property type="entry name" value="UPF0182"/>
    <property type="match status" value="1"/>
</dbReference>
<dbReference type="PANTHER" id="PTHR39344">
    <property type="entry name" value="UPF0182 PROTEIN SLL1060"/>
    <property type="match status" value="1"/>
</dbReference>
<evidence type="ECO:0000313" key="7">
    <source>
        <dbReference type="Proteomes" id="UP000013520"/>
    </source>
</evidence>
<reference evidence="6 7" key="1">
    <citation type="submission" date="2012-01" db="EMBL/GenBank/DDBJ databases">
        <title>Complete sequence of Desulfotomaculum gibsoniae DSM 7213.</title>
        <authorList>
            <consortium name="US DOE Joint Genome Institute"/>
            <person name="Lucas S."/>
            <person name="Han J."/>
            <person name="Lapidus A."/>
            <person name="Cheng J.-F."/>
            <person name="Goodwin L."/>
            <person name="Pitluck S."/>
            <person name="Peters L."/>
            <person name="Ovchinnikova G."/>
            <person name="Teshima H."/>
            <person name="Detter J.C."/>
            <person name="Han C."/>
            <person name="Tapia R."/>
            <person name="Land M."/>
            <person name="Hauser L."/>
            <person name="Kyrpides N."/>
            <person name="Ivanova N."/>
            <person name="Pagani I."/>
            <person name="Parshina S."/>
            <person name="Plugge C."/>
            <person name="Muyzer G."/>
            <person name="Kuever J."/>
            <person name="Ivanova A."/>
            <person name="Nazina T."/>
            <person name="Klenk H.-P."/>
            <person name="Brambilla E."/>
            <person name="Spring S."/>
            <person name="Stams A.F."/>
            <person name="Woyke T."/>
        </authorList>
    </citation>
    <scope>NUCLEOTIDE SEQUENCE [LARGE SCALE GENOMIC DNA]</scope>
    <source>
        <strain evidence="6 7">DSM 7213</strain>
    </source>
</reference>
<keyword evidence="7" id="KW-1185">Reference proteome</keyword>
<evidence type="ECO:0000256" key="1">
    <source>
        <dbReference type="ARBA" id="ARBA00022475"/>
    </source>
</evidence>
<dbReference type="AlphaFoldDB" id="R4KP76"/>
<name>R4KP76_9FIRM</name>
<dbReference type="Pfam" id="PF03699">
    <property type="entry name" value="UPF0182"/>
    <property type="match status" value="1"/>
</dbReference>
<feature type="transmembrane region" description="Helical" evidence="5">
    <location>
        <begin position="110"/>
        <end position="130"/>
    </location>
</feature>
<feature type="transmembrane region" description="Helical" evidence="5">
    <location>
        <begin position="255"/>
        <end position="277"/>
    </location>
</feature>
<feature type="transmembrane region" description="Helical" evidence="5">
    <location>
        <begin position="173"/>
        <end position="192"/>
    </location>
</feature>
<dbReference type="InterPro" id="IPR005372">
    <property type="entry name" value="UPF0182"/>
</dbReference>
<dbReference type="GO" id="GO:0005886">
    <property type="term" value="C:plasma membrane"/>
    <property type="evidence" value="ECO:0007669"/>
    <property type="project" value="UniProtKB-SubCell"/>
</dbReference>
<gene>
    <name evidence="6" type="ORF">Desgi_1992</name>
</gene>
<feature type="transmembrane region" description="Helical" evidence="5">
    <location>
        <begin position="212"/>
        <end position="229"/>
    </location>
</feature>
<evidence type="ECO:0000256" key="3">
    <source>
        <dbReference type="ARBA" id="ARBA00022989"/>
    </source>
</evidence>
<sequence length="916" mass="105083">MQKGFKWLISIVAAVLAIILLVAWWGSHLYIDWLWFQSLGYSNIFKTILLSEIGLRVLVGLIAFLFIFINLMLTRKSVLQSISARQINKTDDDIITIHQSPLNKYLTPRLLTLTYLAISAALGIFVSTAVTGDWVIVQKFLHSTAFGVTDPIFNNDIGKYIFNLPFYQFLYKLLTWFIILSAFTVAMVYFLAETGRDGLGKIFNSMAARLHLSFLAALFFLVRAWGYRLEQYMLLYSGNGVTFGPGYTDIHARLLAYKALFFIALLIAVIIIINIFLRRFKLILYSIGGLFLASILLGSIYPSAIQSLIVRPNELNKESPYIANSIKYTSMAYNLDRVEVKKFPAGQVLSKADIENNRETVNNIRLWDWRPLSETYQQLQEIRPYYELENIDIDRYTINSEYRQVMLAARELDQAQLPDNAKTWINQRLKYTHGYGLTMNPVNKTTSEGLPELFIKNIPPTSAVDKNITRPEIYFGELTDNYVIVNTKAEEFDYPVGTENAYTTYEGDNGVKVNGFLRKVIFALAFADYKMLLASDVENSSQILYYRNIQDRVPKLAPFLNYDSDPYLVIDNDGALHWMWDAYTTSNMYPYSEPYKGGNNYIRNAVKVVVNAYTGQVDFYVADAEDPVIQTYAKIFPGVFKPLDKMPGDLREHIRYPIDLFNIQAEKYTVYHMTNTEVLYNQENRWNLPTEKFYNEEVELEPYYNIIRLPESEKTEYVLILPFTPNNKTNMIGWMAARSDAPNYGDLLVYEFPKQELVYGPMQIEARIDQDTVISQQLTLWNQRGSSVIRGNMLVIPVKDSLLYVEPLYLQSEQSRMPELRRVIVAHHDQVVMEPTLDIALNRIFGTAVNDTGPNEQQQQPPTDEVPVATLRDLINTANNLYNEAQSKLQNGDWAGYGEAIGKLKETLNDMSAQAE</sequence>
<dbReference type="STRING" id="767817.Desgi_1992"/>
<dbReference type="RefSeq" id="WP_006524530.1">
    <property type="nucleotide sequence ID" value="NC_021184.1"/>
</dbReference>
<protein>
    <recommendedName>
        <fullName evidence="5">UPF0182 protein Desgi_1992</fullName>
    </recommendedName>
</protein>
<dbReference type="EMBL" id="CP003273">
    <property type="protein sequence ID" value="AGL01436.1"/>
    <property type="molecule type" value="Genomic_DNA"/>
</dbReference>
<keyword evidence="2 5" id="KW-0812">Transmembrane</keyword>
<dbReference type="Proteomes" id="UP000013520">
    <property type="component" value="Chromosome"/>
</dbReference>
<dbReference type="PANTHER" id="PTHR39344:SF1">
    <property type="entry name" value="UPF0182 PROTEIN SLL1060"/>
    <property type="match status" value="1"/>
</dbReference>
<keyword evidence="4 5" id="KW-0472">Membrane</keyword>